<evidence type="ECO:0000313" key="8">
    <source>
        <dbReference type="EMBL" id="MBU3060737.1"/>
    </source>
</evidence>
<dbReference type="SUPFAM" id="SSF88659">
    <property type="entry name" value="Sigma3 and sigma4 domains of RNA polymerase sigma factors"/>
    <property type="match status" value="1"/>
</dbReference>
<gene>
    <name evidence="8" type="ORF">KO481_04265</name>
</gene>
<dbReference type="Proteomes" id="UP000733379">
    <property type="component" value="Unassembled WGS sequence"/>
</dbReference>
<reference evidence="8 9" key="1">
    <citation type="submission" date="2021-06" db="EMBL/GenBank/DDBJ databases">
        <title>Actinomycetes sequencing.</title>
        <authorList>
            <person name="Shan Q."/>
        </authorList>
    </citation>
    <scope>NUCLEOTIDE SEQUENCE [LARGE SCALE GENOMIC DNA]</scope>
    <source>
        <strain evidence="8 9">NEAU-G5</strain>
    </source>
</reference>
<dbReference type="NCBIfam" id="TIGR02937">
    <property type="entry name" value="sigma70-ECF"/>
    <property type="match status" value="1"/>
</dbReference>
<dbReference type="EMBL" id="JAHKNI010000001">
    <property type="protein sequence ID" value="MBU3060737.1"/>
    <property type="molecule type" value="Genomic_DNA"/>
</dbReference>
<evidence type="ECO:0000259" key="7">
    <source>
        <dbReference type="Pfam" id="PF08281"/>
    </source>
</evidence>
<dbReference type="PANTHER" id="PTHR43133:SF53">
    <property type="entry name" value="ECF RNA POLYMERASE SIGMA-E FACTOR"/>
    <property type="match status" value="1"/>
</dbReference>
<dbReference type="InterPro" id="IPR039425">
    <property type="entry name" value="RNA_pol_sigma-70-like"/>
</dbReference>
<sequence length="226" mass="24990">MDRTDVPSPPQDPLVERLRLGDEAAFAMVLDSWSPSMLRLARSFVSTGASAEEVVQECWLAVFRGISAFEGRSSLRTWVFRILVNTAKKRGIAESRTIPLGSLLTRDQGDALDPNLLRLVGGRAPEHPGVAPHRWSEPEDAAEHAEILRVVEQAMTTLPERTRTVLALRDMQGYTSDEVCALLDITPGNQRVLLHRARAVVRGRLSDYFEDDTIHAAPARPSCDVA</sequence>
<dbReference type="InterPro" id="IPR013324">
    <property type="entry name" value="RNA_pol_sigma_r3/r4-like"/>
</dbReference>
<dbReference type="Pfam" id="PF04542">
    <property type="entry name" value="Sigma70_r2"/>
    <property type="match status" value="1"/>
</dbReference>
<dbReference type="InterPro" id="IPR014284">
    <property type="entry name" value="RNA_pol_sigma-70_dom"/>
</dbReference>
<accession>A0ABS6ARS7</accession>
<evidence type="ECO:0000259" key="6">
    <source>
        <dbReference type="Pfam" id="PF04542"/>
    </source>
</evidence>
<evidence type="ECO:0000313" key="9">
    <source>
        <dbReference type="Proteomes" id="UP000733379"/>
    </source>
</evidence>
<keyword evidence="2" id="KW-0805">Transcription regulation</keyword>
<comment type="caution">
    <text evidence="8">The sequence shown here is derived from an EMBL/GenBank/DDBJ whole genome shotgun (WGS) entry which is preliminary data.</text>
</comment>
<evidence type="ECO:0000256" key="3">
    <source>
        <dbReference type="ARBA" id="ARBA00023082"/>
    </source>
</evidence>
<dbReference type="PANTHER" id="PTHR43133">
    <property type="entry name" value="RNA POLYMERASE ECF-TYPE SIGMA FACTO"/>
    <property type="match status" value="1"/>
</dbReference>
<feature type="domain" description="RNA polymerase sigma factor 70 region 4 type 2" evidence="7">
    <location>
        <begin position="150"/>
        <end position="199"/>
    </location>
</feature>
<evidence type="ECO:0000256" key="1">
    <source>
        <dbReference type="ARBA" id="ARBA00010641"/>
    </source>
</evidence>
<evidence type="ECO:0000256" key="5">
    <source>
        <dbReference type="ARBA" id="ARBA00023163"/>
    </source>
</evidence>
<name>A0ABS6ARS7_9NOCA</name>
<dbReference type="InterPro" id="IPR036388">
    <property type="entry name" value="WH-like_DNA-bd_sf"/>
</dbReference>
<keyword evidence="3" id="KW-0731">Sigma factor</keyword>
<dbReference type="InterPro" id="IPR013249">
    <property type="entry name" value="RNA_pol_sigma70_r4_t2"/>
</dbReference>
<evidence type="ECO:0000256" key="4">
    <source>
        <dbReference type="ARBA" id="ARBA00023125"/>
    </source>
</evidence>
<comment type="similarity">
    <text evidence="1">Belongs to the sigma-70 factor family. ECF subfamily.</text>
</comment>
<keyword evidence="4" id="KW-0238">DNA-binding</keyword>
<evidence type="ECO:0000256" key="2">
    <source>
        <dbReference type="ARBA" id="ARBA00023015"/>
    </source>
</evidence>
<dbReference type="SUPFAM" id="SSF88946">
    <property type="entry name" value="Sigma2 domain of RNA polymerase sigma factors"/>
    <property type="match status" value="1"/>
</dbReference>
<feature type="domain" description="RNA polymerase sigma-70 region 2" evidence="6">
    <location>
        <begin position="32"/>
        <end position="89"/>
    </location>
</feature>
<keyword evidence="9" id="KW-1185">Reference proteome</keyword>
<dbReference type="InterPro" id="IPR013325">
    <property type="entry name" value="RNA_pol_sigma_r2"/>
</dbReference>
<keyword evidence="5" id="KW-0804">Transcription</keyword>
<dbReference type="InterPro" id="IPR007627">
    <property type="entry name" value="RNA_pol_sigma70_r2"/>
</dbReference>
<protein>
    <submittedName>
        <fullName evidence="8">Sigma-70 family RNA polymerase sigma factor</fullName>
    </submittedName>
</protein>
<dbReference type="RefSeq" id="WP_215915552.1">
    <property type="nucleotide sequence ID" value="NZ_JAHKNI010000001.1"/>
</dbReference>
<dbReference type="Gene3D" id="1.10.10.10">
    <property type="entry name" value="Winged helix-like DNA-binding domain superfamily/Winged helix DNA-binding domain"/>
    <property type="match status" value="1"/>
</dbReference>
<proteinExistence type="inferred from homology"/>
<dbReference type="CDD" id="cd06171">
    <property type="entry name" value="Sigma70_r4"/>
    <property type="match status" value="1"/>
</dbReference>
<organism evidence="8 9">
    <name type="scientific">Nocardia albiluteola</name>
    <dbReference type="NCBI Taxonomy" id="2842303"/>
    <lineage>
        <taxon>Bacteria</taxon>
        <taxon>Bacillati</taxon>
        <taxon>Actinomycetota</taxon>
        <taxon>Actinomycetes</taxon>
        <taxon>Mycobacteriales</taxon>
        <taxon>Nocardiaceae</taxon>
        <taxon>Nocardia</taxon>
    </lineage>
</organism>
<dbReference type="Gene3D" id="1.10.1740.10">
    <property type="match status" value="1"/>
</dbReference>
<dbReference type="Pfam" id="PF08281">
    <property type="entry name" value="Sigma70_r4_2"/>
    <property type="match status" value="1"/>
</dbReference>